<reference evidence="2 3" key="1">
    <citation type="submission" date="2020-07" db="EMBL/GenBank/DDBJ databases">
        <title>Comparative genomics of pyrophilous fungi reveals a link between fire events and developmental genes.</title>
        <authorList>
            <consortium name="DOE Joint Genome Institute"/>
            <person name="Steindorff A.S."/>
            <person name="Carver A."/>
            <person name="Calhoun S."/>
            <person name="Stillman K."/>
            <person name="Liu H."/>
            <person name="Lipzen A."/>
            <person name="Pangilinan J."/>
            <person name="Labutti K."/>
            <person name="Bruns T.D."/>
            <person name="Grigoriev I.V."/>
        </authorList>
    </citation>
    <scope>NUCLEOTIDE SEQUENCE [LARGE SCALE GENOMIC DNA]</scope>
    <source>
        <strain evidence="2 3">CBS 144469</strain>
    </source>
</reference>
<evidence type="ECO:0000313" key="2">
    <source>
        <dbReference type="EMBL" id="KAF6742827.1"/>
    </source>
</evidence>
<protein>
    <submittedName>
        <fullName evidence="2">Uncharacterized protein</fullName>
    </submittedName>
</protein>
<dbReference type="OrthoDB" id="3079326at2759"/>
<name>A0A8H6HB15_9AGAR</name>
<keyword evidence="3" id="KW-1185">Reference proteome</keyword>
<evidence type="ECO:0000313" key="3">
    <source>
        <dbReference type="Proteomes" id="UP000521943"/>
    </source>
</evidence>
<dbReference type="AlphaFoldDB" id="A0A8H6HB15"/>
<evidence type="ECO:0000256" key="1">
    <source>
        <dbReference type="SAM" id="SignalP"/>
    </source>
</evidence>
<dbReference type="Proteomes" id="UP000521943">
    <property type="component" value="Unassembled WGS sequence"/>
</dbReference>
<keyword evidence="1" id="KW-0732">Signal</keyword>
<feature type="chain" id="PRO_5034188367" evidence="1">
    <location>
        <begin position="23"/>
        <end position="101"/>
    </location>
</feature>
<accession>A0A8H6HB15</accession>
<sequence length="101" mass="11160">MRFTSLVALVPLAASLATLATARGYEYNDARDYIDELSLRENAEGLSTRGILSELSTRELIDELSDRLERRTRYGTCKHCGLRNVIKGGSCDKKAGGHVLE</sequence>
<feature type="signal peptide" evidence="1">
    <location>
        <begin position="1"/>
        <end position="22"/>
    </location>
</feature>
<dbReference type="EMBL" id="JACGCI010000166">
    <property type="protein sequence ID" value="KAF6742827.1"/>
    <property type="molecule type" value="Genomic_DNA"/>
</dbReference>
<gene>
    <name evidence="2" type="ORF">DFP72DRAFT_157153</name>
</gene>
<comment type="caution">
    <text evidence="2">The sequence shown here is derived from an EMBL/GenBank/DDBJ whole genome shotgun (WGS) entry which is preliminary data.</text>
</comment>
<organism evidence="2 3">
    <name type="scientific">Ephemerocybe angulata</name>
    <dbReference type="NCBI Taxonomy" id="980116"/>
    <lineage>
        <taxon>Eukaryota</taxon>
        <taxon>Fungi</taxon>
        <taxon>Dikarya</taxon>
        <taxon>Basidiomycota</taxon>
        <taxon>Agaricomycotina</taxon>
        <taxon>Agaricomycetes</taxon>
        <taxon>Agaricomycetidae</taxon>
        <taxon>Agaricales</taxon>
        <taxon>Agaricineae</taxon>
        <taxon>Psathyrellaceae</taxon>
        <taxon>Ephemerocybe</taxon>
    </lineage>
</organism>
<proteinExistence type="predicted"/>